<evidence type="ECO:0000256" key="3">
    <source>
        <dbReference type="ARBA" id="ARBA00022837"/>
    </source>
</evidence>
<keyword evidence="6" id="KW-1185">Reference proteome</keyword>
<dbReference type="PROSITE" id="PS50222">
    <property type="entry name" value="EF_HAND_2"/>
    <property type="match status" value="3"/>
</dbReference>
<keyword evidence="3" id="KW-0106">Calcium</keyword>
<keyword evidence="1" id="KW-0479">Metal-binding</keyword>
<feature type="domain" description="EF-hand" evidence="4">
    <location>
        <begin position="12"/>
        <end position="47"/>
    </location>
</feature>
<dbReference type="Pfam" id="PF13833">
    <property type="entry name" value="EF-hand_8"/>
    <property type="match status" value="1"/>
</dbReference>
<protein>
    <recommendedName>
        <fullName evidence="4">EF-hand domain-containing protein</fullName>
    </recommendedName>
</protein>
<dbReference type="InterPro" id="IPR018247">
    <property type="entry name" value="EF_Hand_1_Ca_BS"/>
</dbReference>
<dbReference type="PANTHER" id="PTHR23048:SF48">
    <property type="entry name" value="CENTRIN 3"/>
    <property type="match status" value="1"/>
</dbReference>
<feature type="domain" description="EF-hand" evidence="4">
    <location>
        <begin position="122"/>
        <end position="156"/>
    </location>
</feature>
<gene>
    <name evidence="5" type="ORF">XYLVIOL_LOCUS3831</name>
</gene>
<dbReference type="Proteomes" id="UP001642520">
    <property type="component" value="Unassembled WGS sequence"/>
</dbReference>
<dbReference type="InterPro" id="IPR002048">
    <property type="entry name" value="EF_hand_dom"/>
</dbReference>
<feature type="domain" description="EF-hand" evidence="4">
    <location>
        <begin position="48"/>
        <end position="83"/>
    </location>
</feature>
<dbReference type="Pfam" id="PF13499">
    <property type="entry name" value="EF-hand_7"/>
    <property type="match status" value="1"/>
</dbReference>
<evidence type="ECO:0000256" key="1">
    <source>
        <dbReference type="ARBA" id="ARBA00022723"/>
    </source>
</evidence>
<sequence>MPNVVKNTLTENFKRRLKESFCLMDSDADGYLDYHEMKAALKALGFVVKKSYIMSIIRIYDKNGSNKICYEDFSYVVSEKLNERNPLDEIQYVFKLFINNSANDKITLEDLRKLNIKLNYNLTNEEMEFMIKEFDLDQDNSINQKEFVDIMMDFTI</sequence>
<evidence type="ECO:0000313" key="5">
    <source>
        <dbReference type="EMBL" id="CAL7939357.1"/>
    </source>
</evidence>
<dbReference type="CDD" id="cd00051">
    <property type="entry name" value="EFh"/>
    <property type="match status" value="2"/>
</dbReference>
<keyword evidence="2" id="KW-0677">Repeat</keyword>
<comment type="caution">
    <text evidence="5">The sequence shown here is derived from an EMBL/GenBank/DDBJ whole genome shotgun (WGS) entry which is preliminary data.</text>
</comment>
<dbReference type="PANTHER" id="PTHR23048">
    <property type="entry name" value="MYOSIN LIGHT CHAIN 1, 3"/>
    <property type="match status" value="1"/>
</dbReference>
<dbReference type="PROSITE" id="PS00018">
    <property type="entry name" value="EF_HAND_1"/>
    <property type="match status" value="3"/>
</dbReference>
<accession>A0ABP1NED5</accession>
<dbReference type="SUPFAM" id="SSF47473">
    <property type="entry name" value="EF-hand"/>
    <property type="match status" value="1"/>
</dbReference>
<dbReference type="SMART" id="SM00054">
    <property type="entry name" value="EFh"/>
    <property type="match status" value="3"/>
</dbReference>
<dbReference type="Gene3D" id="1.10.238.10">
    <property type="entry name" value="EF-hand"/>
    <property type="match status" value="2"/>
</dbReference>
<dbReference type="EMBL" id="CAXAJV020001290">
    <property type="protein sequence ID" value="CAL7939357.1"/>
    <property type="molecule type" value="Genomic_DNA"/>
</dbReference>
<evidence type="ECO:0000313" key="6">
    <source>
        <dbReference type="Proteomes" id="UP001642520"/>
    </source>
</evidence>
<name>A0ABP1NED5_XYLVO</name>
<organism evidence="5 6">
    <name type="scientific">Xylocopa violacea</name>
    <name type="common">Violet carpenter bee</name>
    <name type="synonym">Apis violacea</name>
    <dbReference type="NCBI Taxonomy" id="135666"/>
    <lineage>
        <taxon>Eukaryota</taxon>
        <taxon>Metazoa</taxon>
        <taxon>Ecdysozoa</taxon>
        <taxon>Arthropoda</taxon>
        <taxon>Hexapoda</taxon>
        <taxon>Insecta</taxon>
        <taxon>Pterygota</taxon>
        <taxon>Neoptera</taxon>
        <taxon>Endopterygota</taxon>
        <taxon>Hymenoptera</taxon>
        <taxon>Apocrita</taxon>
        <taxon>Aculeata</taxon>
        <taxon>Apoidea</taxon>
        <taxon>Anthophila</taxon>
        <taxon>Apidae</taxon>
        <taxon>Xylocopa</taxon>
        <taxon>Xylocopa</taxon>
    </lineage>
</organism>
<dbReference type="InterPro" id="IPR050230">
    <property type="entry name" value="CALM/Myosin/TropC-like"/>
</dbReference>
<proteinExistence type="predicted"/>
<evidence type="ECO:0000256" key="2">
    <source>
        <dbReference type="ARBA" id="ARBA00022737"/>
    </source>
</evidence>
<evidence type="ECO:0000259" key="4">
    <source>
        <dbReference type="PROSITE" id="PS50222"/>
    </source>
</evidence>
<reference evidence="5 6" key="1">
    <citation type="submission" date="2024-08" db="EMBL/GenBank/DDBJ databases">
        <authorList>
            <person name="Will J Nash"/>
            <person name="Angela Man"/>
            <person name="Seanna McTaggart"/>
            <person name="Kendall Baker"/>
            <person name="Tom Barker"/>
            <person name="Leah Catchpole"/>
            <person name="Alex Durrant"/>
            <person name="Karim Gharbi"/>
            <person name="Naomi Irish"/>
            <person name="Gemy Kaithakottil"/>
            <person name="Debby Ku"/>
            <person name="Aaliyah Providence"/>
            <person name="Felix Shaw"/>
            <person name="David Swarbreck"/>
            <person name="Chris Watkins"/>
            <person name="Ann M. McCartney"/>
            <person name="Giulio Formenti"/>
            <person name="Alice Mouton"/>
            <person name="Noel Vella"/>
            <person name="Bjorn M von Reumont"/>
            <person name="Adriana Vella"/>
            <person name="Wilfried Haerty"/>
        </authorList>
    </citation>
    <scope>NUCLEOTIDE SEQUENCE [LARGE SCALE GENOMIC DNA]</scope>
</reference>
<dbReference type="InterPro" id="IPR011992">
    <property type="entry name" value="EF-hand-dom_pair"/>
</dbReference>